<evidence type="ECO:0000256" key="5">
    <source>
        <dbReference type="ARBA" id="ARBA00023136"/>
    </source>
</evidence>
<feature type="transmembrane region" description="Helical" evidence="7">
    <location>
        <begin position="220"/>
        <end position="243"/>
    </location>
</feature>
<evidence type="ECO:0000256" key="7">
    <source>
        <dbReference type="SAM" id="Phobius"/>
    </source>
</evidence>
<dbReference type="GO" id="GO:0005886">
    <property type="term" value="C:plasma membrane"/>
    <property type="evidence" value="ECO:0007669"/>
    <property type="project" value="UniProtKB-SubCell"/>
</dbReference>
<reference evidence="8 9" key="1">
    <citation type="submission" date="2016-06" db="EMBL/GenBank/DDBJ databases">
        <authorList>
            <person name="Olsen C.W."/>
            <person name="Carey S."/>
            <person name="Hinshaw L."/>
            <person name="Karasin A.I."/>
        </authorList>
    </citation>
    <scope>NUCLEOTIDE SEQUENCE [LARGE SCALE GENOMIC DNA]</scope>
    <source>
        <strain evidence="8 9">LZ-22</strain>
    </source>
</reference>
<evidence type="ECO:0000256" key="2">
    <source>
        <dbReference type="ARBA" id="ARBA00022475"/>
    </source>
</evidence>
<evidence type="ECO:0000256" key="3">
    <source>
        <dbReference type="ARBA" id="ARBA00022692"/>
    </source>
</evidence>
<dbReference type="RefSeq" id="WP_092610097.1">
    <property type="nucleotide sequence ID" value="NZ_FMYF01000005.1"/>
</dbReference>
<dbReference type="Proteomes" id="UP000199086">
    <property type="component" value="Unassembled WGS sequence"/>
</dbReference>
<keyword evidence="9" id="KW-1185">Reference proteome</keyword>
<dbReference type="STRING" id="1577474.GA0111570_105297"/>
<name>A0A1G6GZ00_9ACTN</name>
<feature type="transmembrane region" description="Helical" evidence="7">
    <location>
        <begin position="255"/>
        <end position="277"/>
    </location>
</feature>
<dbReference type="InterPro" id="IPR017039">
    <property type="entry name" value="Virul_fac_BrkB"/>
</dbReference>
<keyword evidence="3 7" id="KW-0812">Transmembrane</keyword>
<accession>A0A1G6GZ00</accession>
<evidence type="ECO:0000313" key="9">
    <source>
        <dbReference type="Proteomes" id="UP000199086"/>
    </source>
</evidence>
<keyword evidence="4 7" id="KW-1133">Transmembrane helix</keyword>
<organism evidence="8 9">
    <name type="scientific">Raineyella antarctica</name>
    <dbReference type="NCBI Taxonomy" id="1577474"/>
    <lineage>
        <taxon>Bacteria</taxon>
        <taxon>Bacillati</taxon>
        <taxon>Actinomycetota</taxon>
        <taxon>Actinomycetes</taxon>
        <taxon>Propionibacteriales</taxon>
        <taxon>Propionibacteriaceae</taxon>
        <taxon>Raineyella</taxon>
    </lineage>
</organism>
<feature type="compositionally biased region" description="Basic and acidic residues" evidence="6">
    <location>
        <begin position="354"/>
        <end position="363"/>
    </location>
</feature>
<feature type="transmembrane region" description="Helical" evidence="7">
    <location>
        <begin position="59"/>
        <end position="82"/>
    </location>
</feature>
<feature type="transmembrane region" description="Helical" evidence="7">
    <location>
        <begin position="165"/>
        <end position="188"/>
    </location>
</feature>
<sequence length="417" mass="44250">MSPYEPIDATLSAADAPPPDSDKKPDDPPKLHAPAWKYAFRRALREFSTDGGTDLSAMLTYYTVLSLAPALLAVFSIISLVLASNAASVSTQAGELVGRYLPADYRAPVVDLVNNVTASPAGGVVALVISIAVALWSASAYVKAFSRCMNVIYGRAEGRGAVKQIGTMLMVTLILLVGVVLILVSLALNQALVSGVLGPIAGPLGLGGALDFMLRTFLPVWAWVKWPVILALVVVLVAVLYYFTPNIRQPKFSWVSLGSIVAIVGIALAAVLLSIYLTRFAGYSSYGAIGSMMALLFALWVFNIMLLLGAEVDAEVERARELQAGFEAEGNILLPPRATGRVEKMKEVRDKLEAEGRELRTPEDDQAGGQAADQGAGQAPGPNGSGPATGPRDAERQGDGAPAKLRAEQERRFNDRS</sequence>
<dbReference type="PANTHER" id="PTHR30213:SF0">
    <property type="entry name" value="UPF0761 MEMBRANE PROTEIN YIHY"/>
    <property type="match status" value="1"/>
</dbReference>
<evidence type="ECO:0000256" key="6">
    <source>
        <dbReference type="SAM" id="MobiDB-lite"/>
    </source>
</evidence>
<dbReference type="PANTHER" id="PTHR30213">
    <property type="entry name" value="INNER MEMBRANE PROTEIN YHJD"/>
    <property type="match status" value="1"/>
</dbReference>
<feature type="compositionally biased region" description="Basic and acidic residues" evidence="6">
    <location>
        <begin position="20"/>
        <end position="30"/>
    </location>
</feature>
<dbReference type="EMBL" id="FMYF01000005">
    <property type="protein sequence ID" value="SDB87128.1"/>
    <property type="molecule type" value="Genomic_DNA"/>
</dbReference>
<dbReference type="OrthoDB" id="9781030at2"/>
<keyword evidence="2" id="KW-1003">Cell membrane</keyword>
<dbReference type="AlphaFoldDB" id="A0A1G6GZ00"/>
<evidence type="ECO:0000313" key="8">
    <source>
        <dbReference type="EMBL" id="SDB87128.1"/>
    </source>
</evidence>
<feature type="region of interest" description="Disordered" evidence="6">
    <location>
        <begin position="354"/>
        <end position="417"/>
    </location>
</feature>
<gene>
    <name evidence="8" type="ORF">GA0111570_105297</name>
</gene>
<comment type="subcellular location">
    <subcellularLocation>
        <location evidence="1">Cell membrane</location>
        <topology evidence="1">Multi-pass membrane protein</topology>
    </subcellularLocation>
</comment>
<feature type="compositionally biased region" description="Low complexity" evidence="6">
    <location>
        <begin position="367"/>
        <end position="388"/>
    </location>
</feature>
<evidence type="ECO:0000256" key="4">
    <source>
        <dbReference type="ARBA" id="ARBA00022989"/>
    </source>
</evidence>
<proteinExistence type="predicted"/>
<feature type="region of interest" description="Disordered" evidence="6">
    <location>
        <begin position="1"/>
        <end position="30"/>
    </location>
</feature>
<dbReference type="Pfam" id="PF03631">
    <property type="entry name" value="Virul_fac_BrkB"/>
    <property type="match status" value="1"/>
</dbReference>
<feature type="compositionally biased region" description="Basic and acidic residues" evidence="6">
    <location>
        <begin position="405"/>
        <end position="417"/>
    </location>
</feature>
<evidence type="ECO:0000256" key="1">
    <source>
        <dbReference type="ARBA" id="ARBA00004651"/>
    </source>
</evidence>
<keyword evidence="5 7" id="KW-0472">Membrane</keyword>
<feature type="transmembrane region" description="Helical" evidence="7">
    <location>
        <begin position="289"/>
        <end position="310"/>
    </location>
</feature>
<protein>
    <submittedName>
        <fullName evidence="8">Membrane protein</fullName>
    </submittedName>
</protein>
<feature type="transmembrane region" description="Helical" evidence="7">
    <location>
        <begin position="121"/>
        <end position="144"/>
    </location>
</feature>